<dbReference type="Gene3D" id="2.40.50.140">
    <property type="entry name" value="Nucleic acid-binding proteins"/>
    <property type="match status" value="1"/>
</dbReference>
<dbReference type="SUPFAM" id="SSF50249">
    <property type="entry name" value="Nucleic acid-binding proteins"/>
    <property type="match status" value="1"/>
</dbReference>
<protein>
    <recommendedName>
        <fullName evidence="2">Single-stranded DNA-binding protein</fullName>
    </recommendedName>
</protein>
<feature type="region of interest" description="Disordered" evidence="3">
    <location>
        <begin position="113"/>
        <end position="136"/>
    </location>
</feature>
<dbReference type="InterPro" id="IPR011344">
    <property type="entry name" value="ssDNA-bd"/>
</dbReference>
<dbReference type="InterPro" id="IPR000424">
    <property type="entry name" value="Primosome_PriB/ssb"/>
</dbReference>
<dbReference type="PROSITE" id="PS50935">
    <property type="entry name" value="SSB"/>
    <property type="match status" value="1"/>
</dbReference>
<dbReference type="PANTHER" id="PTHR10302:SF27">
    <property type="entry name" value="SINGLE-STRANDED DNA-BINDING PROTEIN"/>
    <property type="match status" value="1"/>
</dbReference>
<comment type="caution">
    <text evidence="4">The sequence shown here is derived from an EMBL/GenBank/DDBJ whole genome shotgun (WGS) entry which is preliminary data.</text>
</comment>
<dbReference type="PIRSF" id="PIRSF002070">
    <property type="entry name" value="SSB"/>
    <property type="match status" value="1"/>
</dbReference>
<sequence>MLFTFMIEGNLGENPELRVTRDGKKVAQLRVGRTSRRVKDGEWVDAHTTWVTVTAWEDLAERCMSLKKGDTIVVTGRDDLRPWAYTRRADGEAAAELQVTASNIALSMRFKSAESLQPENDPWSVEDATAPEPEYA</sequence>
<dbReference type="GO" id="GO:0006260">
    <property type="term" value="P:DNA replication"/>
    <property type="evidence" value="ECO:0007669"/>
    <property type="project" value="InterPro"/>
</dbReference>
<dbReference type="GO" id="GO:0003697">
    <property type="term" value="F:single-stranded DNA binding"/>
    <property type="evidence" value="ECO:0007669"/>
    <property type="project" value="InterPro"/>
</dbReference>
<dbReference type="AlphaFoldDB" id="A0A7W5AKE6"/>
<dbReference type="PANTHER" id="PTHR10302">
    <property type="entry name" value="SINGLE-STRANDED DNA-BINDING PROTEIN"/>
    <property type="match status" value="1"/>
</dbReference>
<dbReference type="RefSeq" id="WP_183223109.1">
    <property type="nucleotide sequence ID" value="NZ_BMPW01000019.1"/>
</dbReference>
<evidence type="ECO:0000256" key="1">
    <source>
        <dbReference type="ARBA" id="ARBA00023125"/>
    </source>
</evidence>
<dbReference type="EMBL" id="JACHXF010000012">
    <property type="protein sequence ID" value="MBB3097717.1"/>
    <property type="molecule type" value="Genomic_DNA"/>
</dbReference>
<evidence type="ECO:0000313" key="4">
    <source>
        <dbReference type="EMBL" id="MBB3097717.1"/>
    </source>
</evidence>
<keyword evidence="5" id="KW-1185">Reference proteome</keyword>
<keyword evidence="1 2" id="KW-0238">DNA-binding</keyword>
<dbReference type="Pfam" id="PF00436">
    <property type="entry name" value="SSB"/>
    <property type="match status" value="1"/>
</dbReference>
<accession>A0A7W5AKE6</accession>
<name>A0A7W5AKE6_9ACTN</name>
<dbReference type="Proteomes" id="UP000590749">
    <property type="component" value="Unassembled WGS sequence"/>
</dbReference>
<dbReference type="InterPro" id="IPR012340">
    <property type="entry name" value="NA-bd_OB-fold"/>
</dbReference>
<organism evidence="4 5">
    <name type="scientific">Actinoplanes campanulatus</name>
    <dbReference type="NCBI Taxonomy" id="113559"/>
    <lineage>
        <taxon>Bacteria</taxon>
        <taxon>Bacillati</taxon>
        <taxon>Actinomycetota</taxon>
        <taxon>Actinomycetes</taxon>
        <taxon>Micromonosporales</taxon>
        <taxon>Micromonosporaceae</taxon>
        <taxon>Actinoplanes</taxon>
    </lineage>
</organism>
<dbReference type="CDD" id="cd04496">
    <property type="entry name" value="SSB_OBF"/>
    <property type="match status" value="1"/>
</dbReference>
<evidence type="ECO:0000256" key="2">
    <source>
        <dbReference type="PIRNR" id="PIRNR002070"/>
    </source>
</evidence>
<gene>
    <name evidence="4" type="ORF">FHR83_005401</name>
</gene>
<evidence type="ECO:0000256" key="3">
    <source>
        <dbReference type="SAM" id="MobiDB-lite"/>
    </source>
</evidence>
<proteinExistence type="predicted"/>
<evidence type="ECO:0000313" key="5">
    <source>
        <dbReference type="Proteomes" id="UP000590749"/>
    </source>
</evidence>
<reference evidence="4 5" key="1">
    <citation type="submission" date="2020-08" db="EMBL/GenBank/DDBJ databases">
        <title>Genomic Encyclopedia of Type Strains, Phase III (KMG-III): the genomes of soil and plant-associated and newly described type strains.</title>
        <authorList>
            <person name="Whitman W."/>
        </authorList>
    </citation>
    <scope>NUCLEOTIDE SEQUENCE [LARGE SCALE GENOMIC DNA]</scope>
    <source>
        <strain evidence="4 5">CECT 3287</strain>
    </source>
</reference>
<dbReference type="GO" id="GO:0009295">
    <property type="term" value="C:nucleoid"/>
    <property type="evidence" value="ECO:0007669"/>
    <property type="project" value="TreeGrafter"/>
</dbReference>